<reference evidence="2" key="1">
    <citation type="submission" date="2020-05" db="EMBL/GenBank/DDBJ databases">
        <title>Phylogenomic resolution of chytrid fungi.</title>
        <authorList>
            <person name="Stajich J.E."/>
            <person name="Amses K."/>
            <person name="Simmons R."/>
            <person name="Seto K."/>
            <person name="Myers J."/>
            <person name="Bonds A."/>
            <person name="Quandt C.A."/>
            <person name="Barry K."/>
            <person name="Liu P."/>
            <person name="Grigoriev I."/>
            <person name="Longcore J.E."/>
            <person name="James T.Y."/>
        </authorList>
    </citation>
    <scope>NUCLEOTIDE SEQUENCE</scope>
    <source>
        <strain evidence="2">JEL0476</strain>
    </source>
</reference>
<organism evidence="2 3">
    <name type="scientific">Clydaea vesicula</name>
    <dbReference type="NCBI Taxonomy" id="447962"/>
    <lineage>
        <taxon>Eukaryota</taxon>
        <taxon>Fungi</taxon>
        <taxon>Fungi incertae sedis</taxon>
        <taxon>Chytridiomycota</taxon>
        <taxon>Chytridiomycota incertae sedis</taxon>
        <taxon>Chytridiomycetes</taxon>
        <taxon>Lobulomycetales</taxon>
        <taxon>Lobulomycetaceae</taxon>
        <taxon>Clydaea</taxon>
    </lineage>
</organism>
<feature type="compositionally biased region" description="Polar residues" evidence="1">
    <location>
        <begin position="625"/>
        <end position="639"/>
    </location>
</feature>
<accession>A0AAD5XS75</accession>
<name>A0AAD5XS75_9FUNG</name>
<evidence type="ECO:0000313" key="3">
    <source>
        <dbReference type="Proteomes" id="UP001211065"/>
    </source>
</evidence>
<dbReference type="EMBL" id="JADGJW010001590">
    <property type="protein sequence ID" value="KAJ3202307.1"/>
    <property type="molecule type" value="Genomic_DNA"/>
</dbReference>
<feature type="region of interest" description="Disordered" evidence="1">
    <location>
        <begin position="611"/>
        <end position="659"/>
    </location>
</feature>
<keyword evidence="3" id="KW-1185">Reference proteome</keyword>
<evidence type="ECO:0000256" key="1">
    <source>
        <dbReference type="SAM" id="MobiDB-lite"/>
    </source>
</evidence>
<dbReference type="Proteomes" id="UP001211065">
    <property type="component" value="Unassembled WGS sequence"/>
</dbReference>
<protein>
    <submittedName>
        <fullName evidence="2">Uncharacterized protein</fullName>
    </submittedName>
</protein>
<comment type="caution">
    <text evidence="2">The sequence shown here is derived from an EMBL/GenBank/DDBJ whole genome shotgun (WGS) entry which is preliminary data.</text>
</comment>
<evidence type="ECO:0000313" key="2">
    <source>
        <dbReference type="EMBL" id="KAJ3202307.1"/>
    </source>
</evidence>
<feature type="region of interest" description="Disordered" evidence="1">
    <location>
        <begin position="721"/>
        <end position="750"/>
    </location>
</feature>
<sequence length="750" mass="84753">MVLKLAEEIPRIEAKFSNKEVFNHVEKFDSYVSTSKRHSLYHEELCLMSSYNKLADSHQLQCQIHFNVKADWSTVSVKNYRGWLVDYFRIYDHADKNRAVLLNSSTKQIYSARQFYAYICSLARQIPSTDQLQHDVQLCFVRGIHHAIAQSVFQLYEGLTSGQNSGSKFLHQVEWSAFLKDAFTLDEKFGYKPVNEKENPIIESKVNSVSNRSSYYPTSAHLQNLAALDGYDPAYRTGALRGRPEVAQWLLDNNVCLFHRILLLDCKRAGLPHSRYNFFDSTLSDSSFLLGKSEKDPFKLVRGSLDSKLKNKVIPVPINKISSFTFQQNDYGSYTLDPKLFQSILLQLNFTPKVDLFADPSNKKVFHYFTRTLTANCTESNGFLGVNSYNFTWNKFKNVYANPVFKDIELVLHKVCLDNVEKCLLIFPQLPIGNPIRTKLELYSICKPLLLPDSKNIWKPKYANKSHAKPPWRIAAYLLSGRRNRFGTSFTQYTELPFPGEEHTASFSENYQPNIKTLNTQHVQTIHTANILDSNPTVTDKKLHTTLGEGDSLQKLSSPKRNENIKLVPKSKIVFFKESYSTIASKALTNSCTKNPAPLLLSKQFTPASLTLPNKHVPPSFPRVPNSNSRTAKKPNTTLGGEDSRKKLSPPKRETSLPNQPTLIFKNKNFSLADSQLKVLTTTKSFCGLSSAKLSSNALSLSQFSPQQHVSHRRVISPTTAPATSFSPIQPPISQPAIAKKTLTTLGGED</sequence>
<gene>
    <name evidence="2" type="ORF">HK099_001897</name>
</gene>
<dbReference type="AlphaFoldDB" id="A0AAD5XS75"/>
<feature type="compositionally biased region" description="Basic and acidic residues" evidence="1">
    <location>
        <begin position="642"/>
        <end position="655"/>
    </location>
</feature>
<proteinExistence type="predicted"/>
<feature type="non-terminal residue" evidence="2">
    <location>
        <position position="750"/>
    </location>
</feature>